<feature type="transmembrane region" description="Helical" evidence="1">
    <location>
        <begin position="5"/>
        <end position="22"/>
    </location>
</feature>
<reference evidence="2 3" key="1">
    <citation type="submission" date="2020-08" db="EMBL/GenBank/DDBJ databases">
        <title>A Genomic Blueprint of the Chicken Gut Microbiome.</title>
        <authorList>
            <person name="Gilroy R."/>
            <person name="Ravi A."/>
            <person name="Getino M."/>
            <person name="Pursley I."/>
            <person name="Horton D.L."/>
            <person name="Alikhan N.-F."/>
            <person name="Baker D."/>
            <person name="Gharbi K."/>
            <person name="Hall N."/>
            <person name="Watson M."/>
            <person name="Adriaenssens E.M."/>
            <person name="Foster-Nyarko E."/>
            <person name="Jarju S."/>
            <person name="Secka A."/>
            <person name="Antonio M."/>
            <person name="Oren A."/>
            <person name="Chaudhuri R."/>
            <person name="La Ragione R.M."/>
            <person name="Hildebrand F."/>
            <person name="Pallen M.J."/>
        </authorList>
    </citation>
    <scope>NUCLEOTIDE SEQUENCE [LARGE SCALE GENOMIC DNA]</scope>
    <source>
        <strain evidence="2 3">Sa1YVA6</strain>
    </source>
</reference>
<protein>
    <recommendedName>
        <fullName evidence="4">Selenocysteine lyase</fullName>
    </recommendedName>
</protein>
<feature type="transmembrane region" description="Helical" evidence="1">
    <location>
        <begin position="54"/>
        <end position="73"/>
    </location>
</feature>
<keyword evidence="1" id="KW-0472">Membrane</keyword>
<gene>
    <name evidence="2" type="ORF">H9632_17785</name>
</gene>
<keyword evidence="1" id="KW-1133">Transmembrane helix</keyword>
<name>A0ABR8XSS3_9BACL</name>
<proteinExistence type="predicted"/>
<dbReference type="Proteomes" id="UP000600565">
    <property type="component" value="Unassembled WGS sequence"/>
</dbReference>
<sequence length="75" mass="8717">MEWMALIIALLIPYGVFIWMYFKPKESLLVGSRGINKEEPEITESAIKNTKMKALIAIIFYPILYIIIFVCILSY</sequence>
<comment type="caution">
    <text evidence="2">The sequence shown here is derived from an EMBL/GenBank/DDBJ whole genome shotgun (WGS) entry which is preliminary data.</text>
</comment>
<keyword evidence="3" id="KW-1185">Reference proteome</keyword>
<evidence type="ECO:0000313" key="2">
    <source>
        <dbReference type="EMBL" id="MBD8034914.1"/>
    </source>
</evidence>
<organism evidence="2 3">
    <name type="scientific">Solibacillus merdavium</name>
    <dbReference type="NCBI Taxonomy" id="2762218"/>
    <lineage>
        <taxon>Bacteria</taxon>
        <taxon>Bacillati</taxon>
        <taxon>Bacillota</taxon>
        <taxon>Bacilli</taxon>
        <taxon>Bacillales</taxon>
        <taxon>Caryophanaceae</taxon>
        <taxon>Solibacillus</taxon>
    </lineage>
</organism>
<keyword evidence="1" id="KW-0812">Transmembrane</keyword>
<dbReference type="EMBL" id="JACSPW010000026">
    <property type="protein sequence ID" value="MBD8034914.1"/>
    <property type="molecule type" value="Genomic_DNA"/>
</dbReference>
<evidence type="ECO:0000313" key="3">
    <source>
        <dbReference type="Proteomes" id="UP000600565"/>
    </source>
</evidence>
<accession>A0ABR8XSS3</accession>
<evidence type="ECO:0000256" key="1">
    <source>
        <dbReference type="SAM" id="Phobius"/>
    </source>
</evidence>
<evidence type="ECO:0008006" key="4">
    <source>
        <dbReference type="Google" id="ProtNLM"/>
    </source>
</evidence>